<proteinExistence type="predicted"/>
<dbReference type="RefSeq" id="WP_394828853.1">
    <property type="nucleotide sequence ID" value="NZ_CP089984.1"/>
</dbReference>
<evidence type="ECO:0000259" key="2">
    <source>
        <dbReference type="PROSITE" id="PS50106"/>
    </source>
</evidence>
<dbReference type="InterPro" id="IPR041489">
    <property type="entry name" value="PDZ_6"/>
</dbReference>
<dbReference type="Proteomes" id="UP001370348">
    <property type="component" value="Chromosome"/>
</dbReference>
<gene>
    <name evidence="3" type="ORF">LZC94_18580</name>
</gene>
<name>A0ABZ2M9N7_9BACT</name>
<evidence type="ECO:0000256" key="1">
    <source>
        <dbReference type="SAM" id="MobiDB-lite"/>
    </source>
</evidence>
<reference evidence="3 4" key="1">
    <citation type="submission" date="2021-12" db="EMBL/GenBank/DDBJ databases">
        <title>Discovery of the Pendulisporaceae a myxobacterial family with distinct sporulation behavior and unique specialized metabolism.</title>
        <authorList>
            <person name="Garcia R."/>
            <person name="Popoff A."/>
            <person name="Bader C.D."/>
            <person name="Loehr J."/>
            <person name="Walesch S."/>
            <person name="Walt C."/>
            <person name="Boldt J."/>
            <person name="Bunk B."/>
            <person name="Haeckl F.J.F.P.J."/>
            <person name="Gunesch A.P."/>
            <person name="Birkelbach J."/>
            <person name="Nuebel U."/>
            <person name="Pietschmann T."/>
            <person name="Bach T."/>
            <person name="Mueller R."/>
        </authorList>
    </citation>
    <scope>NUCLEOTIDE SEQUENCE [LARGE SCALE GENOMIC DNA]</scope>
    <source>
        <strain evidence="3 4">MSr11954</strain>
    </source>
</reference>
<accession>A0ABZ2M9N7</accession>
<sequence length="1003" mass="104151">MQGRFARAILLGALCALVVFGALRWRYRAAEAPAAGAQDAPALSNGGPAVEEGTVREGLPQGSIAGRITDLSARPLAFATVCIASPLARPNLPSPIAPRCTAAGEDGRYRFDALAPASYTVDASAPEHQPARWRDDAHDAMFVQLEAGAAREGIDLALSPGGVRVRGRVKDVGGGIVVGATVMVQPGGSEESGGAVVQSNAQGEWQATIPSGNVYVRATAVGYARGDASGVAPGTFIEVVLEPEAVLEGRVVEAGTETPVSGVRVHAGSNPQGVLEGSDGEGEGMAFTNAEGRFRIPGLRSGRYKPLATSARHWGVARESVFVGVGETEQVRIEVSPAFSVSGRVQFPDGRGCSDGSVRLEDPATQQSRSGRTAPDGSVRIEGLSPGTYEVDVNCFFQGLSEDAYEPLKIGTQSVSGLVWKVKTGLTVRGQVVDSAGQPAGGTRILARPKEGAGFTSSPGAAEARPDGTFRMAGLVAGTYFLEADGKGASRTKDPVEVKVERDVDGVRIALAPPSRIEGTVVDARGAPVSAVEVTAEPLQPESNRPLRYGQGSTRDDGTFTLDGLDPAEYAVTVAGGFDGAPRAPGAKEDARDPRRVRVTVRAGETAKVKLVAPRHQGTIQGRVVGEAGEPLSDLFVEAAREMDKAENAPPGAGPDLRFVVGDGPGRGPARTDLEGRFTLGSLPPGSYSVRAYREYGVEAVTPHVPLGAKVTITMRATGSISGVVATASGGSPERFVIGVSDPKVHFMRSEGFFRTGGTWTLHDVPAGTFDISVDTAEGRATGKVTLAQGEKRQGVRLTLAGQASVRGRFVALETGEPVAGMIATISPAEEGFSMGSSFSLKGRDAKRMSDAAGWFEIEHAPSGRVYLHGFSKMFEGDHASVMVPLTLEAGKTNEPLPIRVVRSRVKGIPADIGFQPRGMLPGSDSAPPAPNVVGGVTPGGPAAKAGLVTGDEIVSVDGYDVVGPNSYLLEPLTRVAEGTTIHVTLRRGGTLAIQAEKRALFP</sequence>
<dbReference type="SMART" id="SM00228">
    <property type="entry name" value="PDZ"/>
    <property type="match status" value="1"/>
</dbReference>
<dbReference type="SUPFAM" id="SSF50156">
    <property type="entry name" value="PDZ domain-like"/>
    <property type="match status" value="1"/>
</dbReference>
<dbReference type="Gene3D" id="2.30.42.10">
    <property type="match status" value="1"/>
</dbReference>
<dbReference type="InterPro" id="IPR036034">
    <property type="entry name" value="PDZ_sf"/>
</dbReference>
<dbReference type="Gene3D" id="2.60.40.1120">
    <property type="entry name" value="Carboxypeptidase-like, regulatory domain"/>
    <property type="match status" value="4"/>
</dbReference>
<dbReference type="Pfam" id="PF13620">
    <property type="entry name" value="CarboxypepD_reg"/>
    <property type="match status" value="3"/>
</dbReference>
<organism evidence="3 4">
    <name type="scientific">Pendulispora albinea</name>
    <dbReference type="NCBI Taxonomy" id="2741071"/>
    <lineage>
        <taxon>Bacteria</taxon>
        <taxon>Pseudomonadati</taxon>
        <taxon>Myxococcota</taxon>
        <taxon>Myxococcia</taxon>
        <taxon>Myxococcales</taxon>
        <taxon>Sorangiineae</taxon>
        <taxon>Pendulisporaceae</taxon>
        <taxon>Pendulispora</taxon>
    </lineage>
</organism>
<dbReference type="InterPro" id="IPR013784">
    <property type="entry name" value="Carb-bd-like_fold"/>
</dbReference>
<protein>
    <submittedName>
        <fullName evidence="3">Carboxypeptidase regulatory-like domain-containing protein</fullName>
    </submittedName>
</protein>
<evidence type="ECO:0000313" key="3">
    <source>
        <dbReference type="EMBL" id="WXB19229.1"/>
    </source>
</evidence>
<feature type="region of interest" description="Disordered" evidence="1">
    <location>
        <begin position="350"/>
        <end position="379"/>
    </location>
</feature>
<feature type="domain" description="PDZ" evidence="2">
    <location>
        <begin position="898"/>
        <end position="964"/>
    </location>
</feature>
<dbReference type="InterPro" id="IPR001478">
    <property type="entry name" value="PDZ"/>
</dbReference>
<evidence type="ECO:0000313" key="4">
    <source>
        <dbReference type="Proteomes" id="UP001370348"/>
    </source>
</evidence>
<dbReference type="SUPFAM" id="SSF49452">
    <property type="entry name" value="Starch-binding domain-like"/>
    <property type="match status" value="5"/>
</dbReference>
<dbReference type="SUPFAM" id="SSF49464">
    <property type="entry name" value="Carboxypeptidase regulatory domain-like"/>
    <property type="match status" value="1"/>
</dbReference>
<dbReference type="EMBL" id="CP089984">
    <property type="protein sequence ID" value="WXB19229.1"/>
    <property type="molecule type" value="Genomic_DNA"/>
</dbReference>
<dbReference type="InterPro" id="IPR008969">
    <property type="entry name" value="CarboxyPept-like_regulatory"/>
</dbReference>
<dbReference type="PROSITE" id="PS50106">
    <property type="entry name" value="PDZ"/>
    <property type="match status" value="1"/>
</dbReference>
<keyword evidence="4" id="KW-1185">Reference proteome</keyword>
<dbReference type="Pfam" id="PF17820">
    <property type="entry name" value="PDZ_6"/>
    <property type="match status" value="1"/>
</dbReference>